<keyword evidence="3" id="KW-1185">Reference proteome</keyword>
<comment type="caution">
    <text evidence="2">The sequence shown here is derived from an EMBL/GenBank/DDBJ whole genome shotgun (WGS) entry which is preliminary data.</text>
</comment>
<evidence type="ECO:0000256" key="1">
    <source>
        <dbReference type="SAM" id="SignalP"/>
    </source>
</evidence>
<evidence type="ECO:0000313" key="2">
    <source>
        <dbReference type="EMBL" id="NGM84438.1"/>
    </source>
</evidence>
<dbReference type="AlphaFoldDB" id="A0A6M1PPF6"/>
<gene>
    <name evidence="2" type="ORF">G5B47_18670</name>
</gene>
<accession>A0A6M1PPF6</accession>
<protein>
    <recommendedName>
        <fullName evidence="4">Toxin ETX/toxin MTX2</fullName>
    </recommendedName>
</protein>
<dbReference type="EMBL" id="JAAKGU010000009">
    <property type="protein sequence ID" value="NGM84438.1"/>
    <property type="molecule type" value="Genomic_DNA"/>
</dbReference>
<dbReference type="Gene3D" id="2.60.120.200">
    <property type="match status" value="1"/>
</dbReference>
<proteinExistence type="predicted"/>
<organism evidence="2 3">
    <name type="scientific">Paenibacillus apii</name>
    <dbReference type="NCBI Taxonomy" id="1850370"/>
    <lineage>
        <taxon>Bacteria</taxon>
        <taxon>Bacillati</taxon>
        <taxon>Bacillota</taxon>
        <taxon>Bacilli</taxon>
        <taxon>Bacillales</taxon>
        <taxon>Paenibacillaceae</taxon>
        <taxon>Paenibacillus</taxon>
    </lineage>
</organism>
<reference evidence="2 3" key="1">
    <citation type="submission" date="2020-02" db="EMBL/GenBank/DDBJ databases">
        <authorList>
            <person name="Gao J."/>
            <person name="Sun J."/>
        </authorList>
    </citation>
    <scope>NUCLEOTIDE SEQUENCE [LARGE SCALE GENOMIC DNA]</scope>
    <source>
        <strain evidence="2 3">7124</strain>
    </source>
</reference>
<evidence type="ECO:0008006" key="4">
    <source>
        <dbReference type="Google" id="ProtNLM"/>
    </source>
</evidence>
<sequence>MKKVYAATLCTSALSLVLFFPQQTNAQDVNVGTNDIKSNKLTETLEADQKEYYFDEETGEIITDLFTITDSGIKKLSFEDFKKHRKESQEAATQKAKLDEALLLNSALVNSSDNNQKSSSIASTPVLTEYYYTEGSAAQIYMASYPVTNPLTCAAGATSCSASISFSKTEGQSFSANATTEAIKSAIKLGASFTWNSSATITTTYTLTVPGGKSGEIRFMPLFNKTTGTLRGYVNGQLVGSETTSGYSPVKLATGMLAGDIYTRVW</sequence>
<feature type="chain" id="PRO_5027123704" description="Toxin ETX/toxin MTX2" evidence="1">
    <location>
        <begin position="27"/>
        <end position="266"/>
    </location>
</feature>
<keyword evidence="1" id="KW-0732">Signal</keyword>
<feature type="signal peptide" evidence="1">
    <location>
        <begin position="1"/>
        <end position="26"/>
    </location>
</feature>
<name>A0A6M1PPF6_9BACL</name>
<dbReference type="RefSeq" id="WP_165101239.1">
    <property type="nucleotide sequence ID" value="NZ_JAAKGU010000009.1"/>
</dbReference>
<evidence type="ECO:0000313" key="3">
    <source>
        <dbReference type="Proteomes" id="UP000480151"/>
    </source>
</evidence>
<dbReference type="Proteomes" id="UP000480151">
    <property type="component" value="Unassembled WGS sequence"/>
</dbReference>